<dbReference type="SUPFAM" id="SSF55874">
    <property type="entry name" value="ATPase domain of HSP90 chaperone/DNA topoisomerase II/histidine kinase"/>
    <property type="match status" value="1"/>
</dbReference>
<dbReference type="RefSeq" id="WP_199299070.1">
    <property type="nucleotide sequence ID" value="NZ_JAMPKM010000005.1"/>
</dbReference>
<feature type="modified residue" description="4-aspartylphosphate" evidence="7">
    <location>
        <position position="61"/>
    </location>
</feature>
<evidence type="ECO:0000256" key="1">
    <source>
        <dbReference type="ARBA" id="ARBA00000085"/>
    </source>
</evidence>
<evidence type="ECO:0000256" key="3">
    <source>
        <dbReference type="ARBA" id="ARBA00022553"/>
    </source>
</evidence>
<sequence>MIMPASAIKVLLIEDNLAEARLLQEILRVPKFKQFSLLHVKRLAEALVHLQQNSFDAILLDLTLPDSQGLASLPPLLDQAPNLPIVVLTNTNDDDLAIAAVRQGAEDYLVKRQVNAELLARSLCYAIERKQVSEALRKVNEALAMQVQERTAELMKAKELNQLKSEFVSILSHDFRSPLNSILLSTGLLQNNQNQLTEERRLTHFQLIRSAITNMAHLLDEVSLIGKADLGHLQCQLTALDLAPFCRQLFEELRFSSHEKYQFLFTQQGELSQALWDENFLRHILGNLLSNALKYSPAGGLVQFELIGQETTVTFQIQDQGIGIPPEDQPRLFEAFYRARNVDNIPGTGLGLAIAKKCVEAHGGQISVQSAVGVGTIFTVRLPIWKAV</sequence>
<dbReference type="Gene3D" id="1.10.287.130">
    <property type="match status" value="1"/>
</dbReference>
<dbReference type="InterPro" id="IPR003661">
    <property type="entry name" value="HisK_dim/P_dom"/>
</dbReference>
<dbReference type="Gene3D" id="3.30.565.10">
    <property type="entry name" value="Histidine kinase-like ATPase, C-terminal domain"/>
    <property type="match status" value="1"/>
</dbReference>
<reference evidence="10 11" key="1">
    <citation type="submission" date="2022-04" db="EMBL/GenBank/DDBJ databases">
        <title>Positive selection, recombination, and allopatry shape intraspecific diversity of widespread and dominant cyanobacteria.</title>
        <authorList>
            <person name="Wei J."/>
            <person name="Shu W."/>
            <person name="Hu C."/>
        </authorList>
    </citation>
    <scope>NUCLEOTIDE SEQUENCE [LARGE SCALE GENOMIC DNA]</scope>
    <source>
        <strain evidence="10 11">GB2-A4</strain>
    </source>
</reference>
<evidence type="ECO:0000256" key="4">
    <source>
        <dbReference type="ARBA" id="ARBA00022679"/>
    </source>
</evidence>
<feature type="domain" description="Response regulatory" evidence="9">
    <location>
        <begin position="9"/>
        <end position="126"/>
    </location>
</feature>
<dbReference type="PROSITE" id="PS50110">
    <property type="entry name" value="RESPONSE_REGULATORY"/>
    <property type="match status" value="1"/>
</dbReference>
<dbReference type="Pfam" id="PF00512">
    <property type="entry name" value="HisKA"/>
    <property type="match status" value="1"/>
</dbReference>
<dbReference type="PANTHER" id="PTHR43711:SF26">
    <property type="entry name" value="SENSOR HISTIDINE KINASE RCSC"/>
    <property type="match status" value="1"/>
</dbReference>
<evidence type="ECO:0000256" key="2">
    <source>
        <dbReference type="ARBA" id="ARBA00012438"/>
    </source>
</evidence>
<dbReference type="InterPro" id="IPR011006">
    <property type="entry name" value="CheY-like_superfamily"/>
</dbReference>
<dbReference type="Proteomes" id="UP001464891">
    <property type="component" value="Unassembled WGS sequence"/>
</dbReference>
<dbReference type="SUPFAM" id="SSF47384">
    <property type="entry name" value="Homodimeric domain of signal transducing histidine kinase"/>
    <property type="match status" value="1"/>
</dbReference>
<dbReference type="SMART" id="SM00448">
    <property type="entry name" value="REC"/>
    <property type="match status" value="1"/>
</dbReference>
<dbReference type="InterPro" id="IPR003594">
    <property type="entry name" value="HATPase_dom"/>
</dbReference>
<accession>A0ABV0J7D8</accession>
<comment type="catalytic activity">
    <reaction evidence="1">
        <text>ATP + protein L-histidine = ADP + protein N-phospho-L-histidine.</text>
        <dbReference type="EC" id="2.7.13.3"/>
    </reaction>
</comment>
<dbReference type="InterPro" id="IPR050736">
    <property type="entry name" value="Sensor_HK_Regulatory"/>
</dbReference>
<dbReference type="InterPro" id="IPR005467">
    <property type="entry name" value="His_kinase_dom"/>
</dbReference>
<keyword evidence="6" id="KW-0902">Two-component regulatory system</keyword>
<evidence type="ECO:0000256" key="7">
    <source>
        <dbReference type="PROSITE-ProRule" id="PRU00169"/>
    </source>
</evidence>
<name>A0ABV0J7D8_9CYAN</name>
<dbReference type="PANTHER" id="PTHR43711">
    <property type="entry name" value="TWO-COMPONENT HISTIDINE KINASE"/>
    <property type="match status" value="1"/>
</dbReference>
<dbReference type="SUPFAM" id="SSF52172">
    <property type="entry name" value="CheY-like"/>
    <property type="match status" value="1"/>
</dbReference>
<dbReference type="InterPro" id="IPR036097">
    <property type="entry name" value="HisK_dim/P_sf"/>
</dbReference>
<keyword evidence="5 10" id="KW-0418">Kinase</keyword>
<gene>
    <name evidence="10" type="ORF">NC998_11375</name>
</gene>
<keyword evidence="3 7" id="KW-0597">Phosphoprotein</keyword>
<dbReference type="Pfam" id="PF00072">
    <property type="entry name" value="Response_reg"/>
    <property type="match status" value="1"/>
</dbReference>
<dbReference type="PROSITE" id="PS50109">
    <property type="entry name" value="HIS_KIN"/>
    <property type="match status" value="1"/>
</dbReference>
<evidence type="ECO:0000313" key="11">
    <source>
        <dbReference type="Proteomes" id="UP001464891"/>
    </source>
</evidence>
<dbReference type="InterPro" id="IPR001789">
    <property type="entry name" value="Sig_transdc_resp-reg_receiver"/>
</dbReference>
<evidence type="ECO:0000259" key="9">
    <source>
        <dbReference type="PROSITE" id="PS50110"/>
    </source>
</evidence>
<evidence type="ECO:0000256" key="5">
    <source>
        <dbReference type="ARBA" id="ARBA00022777"/>
    </source>
</evidence>
<dbReference type="EC" id="2.7.13.3" evidence="2"/>
<organism evidence="10 11">
    <name type="scientific">Trichocoleus desertorum GB2-A4</name>
    <dbReference type="NCBI Taxonomy" id="2933944"/>
    <lineage>
        <taxon>Bacteria</taxon>
        <taxon>Bacillati</taxon>
        <taxon>Cyanobacteriota</taxon>
        <taxon>Cyanophyceae</taxon>
        <taxon>Leptolyngbyales</taxon>
        <taxon>Trichocoleusaceae</taxon>
        <taxon>Trichocoleus</taxon>
    </lineage>
</organism>
<dbReference type="SMART" id="SM00388">
    <property type="entry name" value="HisKA"/>
    <property type="match status" value="1"/>
</dbReference>
<evidence type="ECO:0000256" key="6">
    <source>
        <dbReference type="ARBA" id="ARBA00023012"/>
    </source>
</evidence>
<keyword evidence="4" id="KW-0808">Transferase</keyword>
<dbReference type="SMART" id="SM00387">
    <property type="entry name" value="HATPase_c"/>
    <property type="match status" value="1"/>
</dbReference>
<dbReference type="EMBL" id="JAMPKM010000005">
    <property type="protein sequence ID" value="MEP0817698.1"/>
    <property type="molecule type" value="Genomic_DNA"/>
</dbReference>
<dbReference type="Pfam" id="PF02518">
    <property type="entry name" value="HATPase_c"/>
    <property type="match status" value="1"/>
</dbReference>
<dbReference type="GO" id="GO:0016301">
    <property type="term" value="F:kinase activity"/>
    <property type="evidence" value="ECO:0007669"/>
    <property type="project" value="UniProtKB-KW"/>
</dbReference>
<evidence type="ECO:0000259" key="8">
    <source>
        <dbReference type="PROSITE" id="PS50109"/>
    </source>
</evidence>
<proteinExistence type="predicted"/>
<dbReference type="InterPro" id="IPR004358">
    <property type="entry name" value="Sig_transdc_His_kin-like_C"/>
</dbReference>
<protein>
    <recommendedName>
        <fullName evidence="2">histidine kinase</fullName>
        <ecNumber evidence="2">2.7.13.3</ecNumber>
    </recommendedName>
</protein>
<evidence type="ECO:0000313" key="10">
    <source>
        <dbReference type="EMBL" id="MEP0817698.1"/>
    </source>
</evidence>
<dbReference type="CDD" id="cd00082">
    <property type="entry name" value="HisKA"/>
    <property type="match status" value="1"/>
</dbReference>
<dbReference type="Gene3D" id="3.40.50.2300">
    <property type="match status" value="1"/>
</dbReference>
<dbReference type="PRINTS" id="PR00344">
    <property type="entry name" value="BCTRLSENSOR"/>
</dbReference>
<comment type="caution">
    <text evidence="10">The sequence shown here is derived from an EMBL/GenBank/DDBJ whole genome shotgun (WGS) entry which is preliminary data.</text>
</comment>
<keyword evidence="11" id="KW-1185">Reference proteome</keyword>
<feature type="domain" description="Histidine kinase" evidence="8">
    <location>
        <begin position="170"/>
        <end position="386"/>
    </location>
</feature>
<dbReference type="CDD" id="cd00075">
    <property type="entry name" value="HATPase"/>
    <property type="match status" value="1"/>
</dbReference>
<dbReference type="InterPro" id="IPR036890">
    <property type="entry name" value="HATPase_C_sf"/>
</dbReference>